<dbReference type="FunFam" id="3.30.70.1170:FF:000001">
    <property type="entry name" value="Ribosomal RNA methyltransferase Nop2"/>
    <property type="match status" value="1"/>
</dbReference>
<evidence type="ECO:0000256" key="5">
    <source>
        <dbReference type="ARBA" id="ARBA00022679"/>
    </source>
</evidence>
<keyword evidence="4 10" id="KW-0489">Methyltransferase</keyword>
<gene>
    <name evidence="13" type="primary">NOP2</name>
    <name evidence="13" type="ORF">EIP91_004091</name>
</gene>
<feature type="binding site" evidence="10">
    <location>
        <position position="474"/>
    </location>
    <ligand>
        <name>S-adenosyl-L-methionine</name>
        <dbReference type="ChEBI" id="CHEBI:59789"/>
    </ligand>
</feature>
<feature type="binding site" evidence="10">
    <location>
        <position position="501"/>
    </location>
    <ligand>
        <name>S-adenosyl-L-methionine</name>
        <dbReference type="ChEBI" id="CHEBI:59789"/>
    </ligand>
</feature>
<feature type="domain" description="SAM-dependent MTase RsmB/NOP-type" evidence="12">
    <location>
        <begin position="358"/>
        <end position="646"/>
    </location>
</feature>
<feature type="compositionally biased region" description="Acidic residues" evidence="11">
    <location>
        <begin position="128"/>
        <end position="151"/>
    </location>
</feature>
<organism evidence="13 14">
    <name type="scientific">Steccherinum ochraceum</name>
    <dbReference type="NCBI Taxonomy" id="92696"/>
    <lineage>
        <taxon>Eukaryota</taxon>
        <taxon>Fungi</taxon>
        <taxon>Dikarya</taxon>
        <taxon>Basidiomycota</taxon>
        <taxon>Agaricomycotina</taxon>
        <taxon>Agaricomycetes</taxon>
        <taxon>Polyporales</taxon>
        <taxon>Steccherinaceae</taxon>
        <taxon>Steccherinum</taxon>
    </lineage>
</organism>
<keyword evidence="7 10" id="KW-0694">RNA-binding</keyword>
<dbReference type="InterPro" id="IPR011023">
    <property type="entry name" value="Nop2p"/>
</dbReference>
<feature type="compositionally biased region" description="Basic and acidic residues" evidence="11">
    <location>
        <begin position="683"/>
        <end position="692"/>
    </location>
</feature>
<comment type="caution">
    <text evidence="13">The sequence shown here is derived from an EMBL/GenBank/DDBJ whole genome shotgun (WGS) entry which is preliminary data.</text>
</comment>
<dbReference type="EMBL" id="RWJN01000236">
    <property type="protein sequence ID" value="TCD64446.1"/>
    <property type="molecule type" value="Genomic_DNA"/>
</dbReference>
<feature type="compositionally biased region" description="Acidic residues" evidence="11">
    <location>
        <begin position="161"/>
        <end position="171"/>
    </location>
</feature>
<feature type="compositionally biased region" description="Basic and acidic residues" evidence="11">
    <location>
        <begin position="59"/>
        <end position="71"/>
    </location>
</feature>
<feature type="compositionally biased region" description="Acidic residues" evidence="11">
    <location>
        <begin position="204"/>
        <end position="215"/>
    </location>
</feature>
<evidence type="ECO:0000256" key="8">
    <source>
        <dbReference type="ARBA" id="ARBA00023242"/>
    </source>
</evidence>
<dbReference type="STRING" id="92696.A0A4R0RBY9"/>
<feature type="compositionally biased region" description="Basic residues" evidence="11">
    <location>
        <begin position="693"/>
        <end position="706"/>
    </location>
</feature>
<dbReference type="Pfam" id="PF01189">
    <property type="entry name" value="Methyltr_RsmB-F"/>
    <property type="match status" value="1"/>
</dbReference>
<keyword evidence="14" id="KW-1185">Reference proteome</keyword>
<dbReference type="GO" id="GO:0000470">
    <property type="term" value="P:maturation of LSU-rRNA"/>
    <property type="evidence" value="ECO:0007669"/>
    <property type="project" value="TreeGrafter"/>
</dbReference>
<dbReference type="PANTHER" id="PTHR22807">
    <property type="entry name" value="NOP2 YEAST -RELATED NOL1/NOP2/FMU SUN DOMAIN-CONTAINING"/>
    <property type="match status" value="1"/>
</dbReference>
<feature type="compositionally biased region" description="Basic and acidic residues" evidence="11">
    <location>
        <begin position="222"/>
        <end position="238"/>
    </location>
</feature>
<feature type="compositionally biased region" description="Acidic residues" evidence="11">
    <location>
        <begin position="85"/>
        <end position="97"/>
    </location>
</feature>
<dbReference type="GO" id="GO:0005730">
    <property type="term" value="C:nucleolus"/>
    <property type="evidence" value="ECO:0007669"/>
    <property type="project" value="UniProtKB-SubCell"/>
</dbReference>
<dbReference type="InterPro" id="IPR023273">
    <property type="entry name" value="RCMT_NOP2"/>
</dbReference>
<dbReference type="PROSITE" id="PS01153">
    <property type="entry name" value="NOL1_NOP2_SUN"/>
    <property type="match status" value="1"/>
</dbReference>
<comment type="similarity">
    <text evidence="2 10">Belongs to the class I-like SAM-binding methyltransferase superfamily. RsmB/NOP family.</text>
</comment>
<evidence type="ECO:0000256" key="10">
    <source>
        <dbReference type="PROSITE-ProRule" id="PRU01023"/>
    </source>
</evidence>
<reference evidence="13 14" key="1">
    <citation type="submission" date="2018-11" db="EMBL/GenBank/DDBJ databases">
        <title>Genome assembly of Steccherinum ochraceum LE-BIN_3174, the white-rot fungus of the Steccherinaceae family (The Residual Polyporoid clade, Polyporales, Basidiomycota).</title>
        <authorList>
            <person name="Fedorova T.V."/>
            <person name="Glazunova O.A."/>
            <person name="Landesman E.O."/>
            <person name="Moiseenko K.V."/>
            <person name="Psurtseva N.V."/>
            <person name="Savinova O.S."/>
            <person name="Shakhova N.V."/>
            <person name="Tyazhelova T.V."/>
            <person name="Vasina D.V."/>
        </authorList>
    </citation>
    <scope>NUCLEOTIDE SEQUENCE [LARGE SCALE GENOMIC DNA]</scope>
    <source>
        <strain evidence="13 14">LE-BIN_3174</strain>
    </source>
</reference>
<feature type="binding site" evidence="10">
    <location>
        <position position="518"/>
    </location>
    <ligand>
        <name>S-adenosyl-L-methionine</name>
        <dbReference type="ChEBI" id="CHEBI:59789"/>
    </ligand>
</feature>
<dbReference type="InterPro" id="IPR054728">
    <property type="entry name" value="RsmB-like_ferredoxin"/>
</dbReference>
<comment type="subcellular location">
    <subcellularLocation>
        <location evidence="1">Nucleus</location>
        <location evidence="1">Nucleolus</location>
    </subcellularLocation>
</comment>
<dbReference type="GO" id="GO:0009383">
    <property type="term" value="F:rRNA (cytosine-C5-)-methyltransferase activity"/>
    <property type="evidence" value="ECO:0007669"/>
    <property type="project" value="TreeGrafter"/>
</dbReference>
<dbReference type="GO" id="GO:0070475">
    <property type="term" value="P:rRNA base methylation"/>
    <property type="evidence" value="ECO:0007669"/>
    <property type="project" value="TreeGrafter"/>
</dbReference>
<feature type="active site" description="Nucleophile" evidence="10">
    <location>
        <position position="575"/>
    </location>
</feature>
<dbReference type="InterPro" id="IPR029063">
    <property type="entry name" value="SAM-dependent_MTases_sf"/>
</dbReference>
<evidence type="ECO:0000313" key="14">
    <source>
        <dbReference type="Proteomes" id="UP000292702"/>
    </source>
</evidence>
<keyword evidence="8" id="KW-0539">Nucleus</keyword>
<keyword evidence="3" id="KW-0690">Ribosome biogenesis</keyword>
<dbReference type="SUPFAM" id="SSF53335">
    <property type="entry name" value="S-adenosyl-L-methionine-dependent methyltransferases"/>
    <property type="match status" value="1"/>
</dbReference>
<feature type="compositionally biased region" description="Low complexity" evidence="11">
    <location>
        <begin position="45"/>
        <end position="56"/>
    </location>
</feature>
<dbReference type="InterPro" id="IPR001678">
    <property type="entry name" value="MeTrfase_RsmB-F_NOP2_dom"/>
</dbReference>
<evidence type="ECO:0000259" key="12">
    <source>
        <dbReference type="PROSITE" id="PS51686"/>
    </source>
</evidence>
<dbReference type="PROSITE" id="PS51686">
    <property type="entry name" value="SAM_MT_RSMB_NOP"/>
    <property type="match status" value="1"/>
</dbReference>
<feature type="region of interest" description="Disordered" evidence="11">
    <location>
        <begin position="652"/>
        <end position="725"/>
    </location>
</feature>
<dbReference type="InterPro" id="IPR023267">
    <property type="entry name" value="RCMT"/>
</dbReference>
<dbReference type="NCBIfam" id="TIGR00446">
    <property type="entry name" value="nop2p"/>
    <property type="match status" value="1"/>
</dbReference>
<dbReference type="OrthoDB" id="427002at2759"/>
<accession>A0A4R0RBY9</accession>
<dbReference type="GO" id="GO:0003723">
    <property type="term" value="F:RNA binding"/>
    <property type="evidence" value="ECO:0007669"/>
    <property type="project" value="UniProtKB-UniRule"/>
</dbReference>
<dbReference type="AlphaFoldDB" id="A0A4R0RBY9"/>
<evidence type="ECO:0000256" key="3">
    <source>
        <dbReference type="ARBA" id="ARBA00022517"/>
    </source>
</evidence>
<sequence>MGRRAKHKQGAPAPYVDAADKPSAKKLGKRKAEDEGTRNVKKMKAGASEGKSLSKGSGKGKENAGKAKGGEKGSQSVKTKRKEVEEEEEEDEDEDVEMAAGGSSEGWEDVEEGVSLKVAAKSLFHGSDDDEGVVGDLDDLEIDEDVDELDDDLLRGPVQELEFDSDEDEDPAPAPVRLKGKKSKQQERPAKIIPTLSDASSSSSDEEEDDEDEDGPITMANMEKRSRAIDAKVVRDTELDLEEMQAAVKDGEEDGDDFDGEEDEEGEGEEGEGGFSLPTAEEREEEKKAGGPQVHAVQRRMRECVRVLENFRKLGAKGRSRSEYVSQLVSDIASYYGYNDFLAEKLFQLFPVSEAIEFFEANEIPRPVTIRTNTLRTRRRDLAQSLINRGVNLEPIGKWTNVGLQVFESSVPIGATPEYLAGHYMLQAASSFLPVIALHPQPGERVLDMASAPGGKTTHMAALMENTGVVFANDANKARTKSLTANVHRLGCKNVVVCSYDGREFPKVMGGFDRVLLDAPCSGTGVISKDASVKTNKSDRDFTLLSHLQKQLILCAIDSVTPDSKTGGYLVYSTCSVTVDENEAVVDYALRKRPNVKLVDTGLEFGRPGYTSYRGKTFDPKVALTRRFYPHVHNMDGFFVAKFKVEKRSKQLQKKDEEAEGGVAGEVEGEVGGTSFAFDSDEDRPYLQESKRKSMKAKGLHVRPRTQSKPTLPAPSIATAVEASA</sequence>
<keyword evidence="6 10" id="KW-0949">S-adenosyl-L-methionine</keyword>
<evidence type="ECO:0000256" key="6">
    <source>
        <dbReference type="ARBA" id="ARBA00022691"/>
    </source>
</evidence>
<dbReference type="Proteomes" id="UP000292702">
    <property type="component" value="Unassembled WGS sequence"/>
</dbReference>
<evidence type="ECO:0000313" key="13">
    <source>
        <dbReference type="EMBL" id="TCD64446.1"/>
    </source>
</evidence>
<feature type="region of interest" description="Disordered" evidence="11">
    <location>
        <begin position="1"/>
        <end position="295"/>
    </location>
</feature>
<dbReference type="PRINTS" id="PR02012">
    <property type="entry name" value="RCMTNOP2"/>
</dbReference>
<protein>
    <recommendedName>
        <fullName evidence="9">Nucleolar protein 2</fullName>
    </recommendedName>
</protein>
<evidence type="ECO:0000256" key="1">
    <source>
        <dbReference type="ARBA" id="ARBA00004604"/>
    </source>
</evidence>
<dbReference type="Pfam" id="PF22458">
    <property type="entry name" value="RsmF-B_ferredox"/>
    <property type="match status" value="1"/>
</dbReference>
<keyword evidence="5 10" id="KW-0808">Transferase</keyword>
<name>A0A4R0RBY9_9APHY</name>
<dbReference type="Gene3D" id="3.30.70.1170">
    <property type="entry name" value="Sun protein, domain 3"/>
    <property type="match status" value="1"/>
</dbReference>
<dbReference type="Gene3D" id="3.40.50.150">
    <property type="entry name" value="Vaccinia Virus protein VP39"/>
    <property type="match status" value="1"/>
</dbReference>
<dbReference type="InterPro" id="IPR018314">
    <property type="entry name" value="RsmB/NOL1/NOP2-like_CS"/>
</dbReference>
<dbReference type="PRINTS" id="PR02008">
    <property type="entry name" value="RCMTFAMILY"/>
</dbReference>
<evidence type="ECO:0000256" key="2">
    <source>
        <dbReference type="ARBA" id="ARBA00007494"/>
    </source>
</evidence>
<proteinExistence type="inferred from homology"/>
<evidence type="ECO:0000256" key="9">
    <source>
        <dbReference type="ARBA" id="ARBA00082314"/>
    </source>
</evidence>
<dbReference type="InterPro" id="IPR049560">
    <property type="entry name" value="MeTrfase_RsmB-F_NOP2_cat"/>
</dbReference>
<feature type="binding site" evidence="10">
    <location>
        <begin position="450"/>
        <end position="456"/>
    </location>
    <ligand>
        <name>S-adenosyl-L-methionine</name>
        <dbReference type="ChEBI" id="CHEBI:59789"/>
    </ligand>
</feature>
<feature type="compositionally biased region" description="Acidic residues" evidence="11">
    <location>
        <begin position="251"/>
        <end position="272"/>
    </location>
</feature>
<evidence type="ECO:0000256" key="4">
    <source>
        <dbReference type="ARBA" id="ARBA00022603"/>
    </source>
</evidence>
<dbReference type="PANTHER" id="PTHR22807:SF30">
    <property type="entry name" value="28S RRNA (CYTOSINE(4447)-C(5))-METHYLTRANSFERASE-RELATED"/>
    <property type="match status" value="1"/>
</dbReference>
<evidence type="ECO:0000256" key="7">
    <source>
        <dbReference type="ARBA" id="ARBA00022884"/>
    </source>
</evidence>
<evidence type="ECO:0000256" key="11">
    <source>
        <dbReference type="SAM" id="MobiDB-lite"/>
    </source>
</evidence>